<reference evidence="7" key="1">
    <citation type="journal article" date="2015" name="Nature">
        <title>Complex archaea that bridge the gap between prokaryotes and eukaryotes.</title>
        <authorList>
            <person name="Spang A."/>
            <person name="Saw J.H."/>
            <person name="Jorgensen S.L."/>
            <person name="Zaremba-Niedzwiedzka K."/>
            <person name="Martijn J."/>
            <person name="Lind A.E."/>
            <person name="van Eijk R."/>
            <person name="Schleper C."/>
            <person name="Guy L."/>
            <person name="Ettema T.J."/>
        </authorList>
    </citation>
    <scope>NUCLEOTIDE SEQUENCE</scope>
</reference>
<dbReference type="AlphaFoldDB" id="A0A0F9QMP0"/>
<evidence type="ECO:0000256" key="2">
    <source>
        <dbReference type="ARBA" id="ARBA00022723"/>
    </source>
</evidence>
<keyword evidence="3" id="KW-0378">Hydrolase</keyword>
<feature type="domain" description="MPN" evidence="6">
    <location>
        <begin position="35"/>
        <end position="158"/>
    </location>
</feature>
<evidence type="ECO:0000256" key="4">
    <source>
        <dbReference type="ARBA" id="ARBA00022833"/>
    </source>
</evidence>
<evidence type="ECO:0000313" key="7">
    <source>
        <dbReference type="EMBL" id="KKN14361.1"/>
    </source>
</evidence>
<dbReference type="EMBL" id="LAZR01003825">
    <property type="protein sequence ID" value="KKN14361.1"/>
    <property type="molecule type" value="Genomic_DNA"/>
</dbReference>
<protein>
    <recommendedName>
        <fullName evidence="6">MPN domain-containing protein</fullName>
    </recommendedName>
</protein>
<dbReference type="InterPro" id="IPR037518">
    <property type="entry name" value="MPN"/>
</dbReference>
<dbReference type="PANTHER" id="PTHR30471:SF3">
    <property type="entry name" value="UPF0758 PROTEIN YEES-RELATED"/>
    <property type="match status" value="1"/>
</dbReference>
<keyword evidence="5" id="KW-0482">Metalloprotease</keyword>
<dbReference type="InterPro" id="IPR020891">
    <property type="entry name" value="UPF0758_CS"/>
</dbReference>
<keyword evidence="4" id="KW-0862">Zinc</keyword>
<dbReference type="GO" id="GO:0046872">
    <property type="term" value="F:metal ion binding"/>
    <property type="evidence" value="ECO:0007669"/>
    <property type="project" value="UniProtKB-KW"/>
</dbReference>
<organism evidence="7">
    <name type="scientific">marine sediment metagenome</name>
    <dbReference type="NCBI Taxonomy" id="412755"/>
    <lineage>
        <taxon>unclassified sequences</taxon>
        <taxon>metagenomes</taxon>
        <taxon>ecological metagenomes</taxon>
    </lineage>
</organism>
<dbReference type="PROSITE" id="PS50249">
    <property type="entry name" value="MPN"/>
    <property type="match status" value="1"/>
</dbReference>
<sequence length="158" mass="17321">MSGPALQPTRPRCWPKRPDWLRVVREPSKLTRPTTIKSPFSVAELLRAHGATTEEVEVLYALLLDCQNDVRGLVEVSRGTLNASLVHPREVFRLAIVYGAAGVIVAHNHPSGTPTPSADDKAITTQLADAGRILDIPLYDHIIITDDNYFSFAEAGLL</sequence>
<evidence type="ECO:0000259" key="6">
    <source>
        <dbReference type="PROSITE" id="PS50249"/>
    </source>
</evidence>
<evidence type="ECO:0000256" key="1">
    <source>
        <dbReference type="ARBA" id="ARBA00022670"/>
    </source>
</evidence>
<evidence type="ECO:0000256" key="3">
    <source>
        <dbReference type="ARBA" id="ARBA00022801"/>
    </source>
</evidence>
<name>A0A0F9QMP0_9ZZZZ</name>
<dbReference type="PANTHER" id="PTHR30471">
    <property type="entry name" value="DNA REPAIR PROTEIN RADC"/>
    <property type="match status" value="1"/>
</dbReference>
<gene>
    <name evidence="7" type="ORF">LCGC14_0996900</name>
</gene>
<proteinExistence type="predicted"/>
<dbReference type="InterPro" id="IPR001405">
    <property type="entry name" value="UPF0758"/>
</dbReference>
<dbReference type="PROSITE" id="PS01302">
    <property type="entry name" value="UPF0758"/>
    <property type="match status" value="1"/>
</dbReference>
<dbReference type="Gene3D" id="3.40.140.10">
    <property type="entry name" value="Cytidine Deaminase, domain 2"/>
    <property type="match status" value="1"/>
</dbReference>
<evidence type="ECO:0000256" key="5">
    <source>
        <dbReference type="ARBA" id="ARBA00023049"/>
    </source>
</evidence>
<comment type="caution">
    <text evidence="7">The sequence shown here is derived from an EMBL/GenBank/DDBJ whole genome shotgun (WGS) entry which is preliminary data.</text>
</comment>
<dbReference type="InterPro" id="IPR025657">
    <property type="entry name" value="RadC_JAB"/>
</dbReference>
<keyword evidence="1" id="KW-0645">Protease</keyword>
<dbReference type="GO" id="GO:0006508">
    <property type="term" value="P:proteolysis"/>
    <property type="evidence" value="ECO:0007669"/>
    <property type="project" value="UniProtKB-KW"/>
</dbReference>
<dbReference type="Pfam" id="PF04002">
    <property type="entry name" value="RadC"/>
    <property type="match status" value="1"/>
</dbReference>
<dbReference type="CDD" id="cd08071">
    <property type="entry name" value="MPN_DUF2466"/>
    <property type="match status" value="1"/>
</dbReference>
<dbReference type="GO" id="GO:0008237">
    <property type="term" value="F:metallopeptidase activity"/>
    <property type="evidence" value="ECO:0007669"/>
    <property type="project" value="UniProtKB-KW"/>
</dbReference>
<keyword evidence="2" id="KW-0479">Metal-binding</keyword>
<accession>A0A0F9QMP0</accession>